<protein>
    <submittedName>
        <fullName evidence="1">Uncharacterized protein</fullName>
    </submittedName>
</protein>
<name>A0A1I6AJQ6_9RHOB</name>
<proteinExistence type="predicted"/>
<keyword evidence="2" id="KW-1185">Reference proteome</keyword>
<dbReference type="STRING" id="93684.SAMN05421853_12212"/>
<dbReference type="Proteomes" id="UP000243106">
    <property type="component" value="Unassembled WGS sequence"/>
</dbReference>
<accession>A0A1I6AJQ6</accession>
<evidence type="ECO:0000313" key="1">
    <source>
        <dbReference type="EMBL" id="SFQ68873.1"/>
    </source>
</evidence>
<gene>
    <name evidence="1" type="ORF">SAMN05421853_12212</name>
</gene>
<dbReference type="AlphaFoldDB" id="A0A1I6AJQ6"/>
<evidence type="ECO:0000313" key="2">
    <source>
        <dbReference type="Proteomes" id="UP000243106"/>
    </source>
</evidence>
<sequence length="84" mass="9886">MIERFKDLCPKKRRTYAVMLERLMAVYDMERNKLLEGLEASGWVRLLAKSKISEPPRNVQRAHRSVAQRARILFTTPSPPFQTR</sequence>
<organism evidence="1 2">
    <name type="scientific">Roseivivax halotolerans</name>
    <dbReference type="NCBI Taxonomy" id="93684"/>
    <lineage>
        <taxon>Bacteria</taxon>
        <taxon>Pseudomonadati</taxon>
        <taxon>Pseudomonadota</taxon>
        <taxon>Alphaproteobacteria</taxon>
        <taxon>Rhodobacterales</taxon>
        <taxon>Roseobacteraceae</taxon>
        <taxon>Roseivivax</taxon>
    </lineage>
</organism>
<reference evidence="2" key="1">
    <citation type="submission" date="2016-10" db="EMBL/GenBank/DDBJ databases">
        <authorList>
            <person name="Varghese N."/>
            <person name="Submissions S."/>
        </authorList>
    </citation>
    <scope>NUCLEOTIDE SEQUENCE [LARGE SCALE GENOMIC DNA]</scope>
    <source>
        <strain evidence="2">JCM 10271</strain>
    </source>
</reference>
<dbReference type="EMBL" id="FOXV01000022">
    <property type="protein sequence ID" value="SFQ68873.1"/>
    <property type="molecule type" value="Genomic_DNA"/>
</dbReference>